<dbReference type="GO" id="GO:0008270">
    <property type="term" value="F:zinc ion binding"/>
    <property type="evidence" value="ECO:0007669"/>
    <property type="project" value="UniProtKB-UniRule"/>
</dbReference>
<dbReference type="FunFam" id="3.10.200.10:FF:000001">
    <property type="entry name" value="Carbonic anhydrase 2"/>
    <property type="match status" value="1"/>
</dbReference>
<keyword evidence="6 7" id="KW-0456">Lyase</keyword>
<comment type="catalytic activity">
    <reaction evidence="7">
        <text>hydrogencarbonate + H(+) = CO2 + H2O</text>
        <dbReference type="Rhea" id="RHEA:10748"/>
        <dbReference type="ChEBI" id="CHEBI:15377"/>
        <dbReference type="ChEBI" id="CHEBI:15378"/>
        <dbReference type="ChEBI" id="CHEBI:16526"/>
        <dbReference type="ChEBI" id="CHEBI:17544"/>
        <dbReference type="EC" id="4.2.1.1"/>
    </reaction>
</comment>
<keyword evidence="5 7" id="KW-0862">Zinc</keyword>
<dbReference type="GO" id="GO:0005739">
    <property type="term" value="C:mitochondrion"/>
    <property type="evidence" value="ECO:0007669"/>
    <property type="project" value="TreeGrafter"/>
</dbReference>
<dbReference type="GO" id="GO:0004089">
    <property type="term" value="F:carbonate dehydratase activity"/>
    <property type="evidence" value="ECO:0007669"/>
    <property type="project" value="UniProtKB-UniRule"/>
</dbReference>
<dbReference type="Proteomes" id="UP001066276">
    <property type="component" value="Chromosome 12"/>
</dbReference>
<comment type="similarity">
    <text evidence="2 7">Belongs to the alpha-carbonic anhydrase family.</text>
</comment>
<organism evidence="9 10">
    <name type="scientific">Pleurodeles waltl</name>
    <name type="common">Iberian ribbed newt</name>
    <dbReference type="NCBI Taxonomy" id="8319"/>
    <lineage>
        <taxon>Eukaryota</taxon>
        <taxon>Metazoa</taxon>
        <taxon>Chordata</taxon>
        <taxon>Craniata</taxon>
        <taxon>Vertebrata</taxon>
        <taxon>Euteleostomi</taxon>
        <taxon>Amphibia</taxon>
        <taxon>Batrachia</taxon>
        <taxon>Caudata</taxon>
        <taxon>Salamandroidea</taxon>
        <taxon>Salamandridae</taxon>
        <taxon>Pleurodelinae</taxon>
        <taxon>Pleurodeles</taxon>
    </lineage>
</organism>
<reference evidence="9" key="1">
    <citation type="journal article" date="2022" name="bioRxiv">
        <title>Sequencing and chromosome-scale assembly of the giantPleurodeles waltlgenome.</title>
        <authorList>
            <person name="Brown T."/>
            <person name="Elewa A."/>
            <person name="Iarovenko S."/>
            <person name="Subramanian E."/>
            <person name="Araus A.J."/>
            <person name="Petzold A."/>
            <person name="Susuki M."/>
            <person name="Suzuki K.-i.T."/>
            <person name="Hayashi T."/>
            <person name="Toyoda A."/>
            <person name="Oliveira C."/>
            <person name="Osipova E."/>
            <person name="Leigh N.D."/>
            <person name="Simon A."/>
            <person name="Yun M.H."/>
        </authorList>
    </citation>
    <scope>NUCLEOTIDE SEQUENCE</scope>
    <source>
        <strain evidence="9">20211129_DDA</strain>
        <tissue evidence="9">Liver</tissue>
    </source>
</reference>
<evidence type="ECO:0000256" key="2">
    <source>
        <dbReference type="ARBA" id="ARBA00010718"/>
    </source>
</evidence>
<dbReference type="EMBL" id="JANPWB010000016">
    <property type="protein sequence ID" value="KAJ1084058.1"/>
    <property type="molecule type" value="Genomic_DNA"/>
</dbReference>
<protein>
    <recommendedName>
        <fullName evidence="3 7">Carbonic anhydrase</fullName>
        <ecNumber evidence="3 7">4.2.1.1</ecNumber>
    </recommendedName>
</protein>
<dbReference type="Gene3D" id="3.10.200.10">
    <property type="entry name" value="Alpha carbonic anhydrase"/>
    <property type="match status" value="1"/>
</dbReference>
<evidence type="ECO:0000256" key="3">
    <source>
        <dbReference type="ARBA" id="ARBA00012925"/>
    </source>
</evidence>
<evidence type="ECO:0000256" key="6">
    <source>
        <dbReference type="ARBA" id="ARBA00023239"/>
    </source>
</evidence>
<dbReference type="Pfam" id="PF00194">
    <property type="entry name" value="Carb_anhydrase"/>
    <property type="match status" value="1"/>
</dbReference>
<dbReference type="InterPro" id="IPR023561">
    <property type="entry name" value="Carbonic_anhydrase_a-class"/>
</dbReference>
<dbReference type="EC" id="4.2.1.1" evidence="3 7"/>
<evidence type="ECO:0000256" key="1">
    <source>
        <dbReference type="ARBA" id="ARBA00001947"/>
    </source>
</evidence>
<dbReference type="PROSITE" id="PS51144">
    <property type="entry name" value="ALPHA_CA_2"/>
    <property type="match status" value="1"/>
</dbReference>
<comment type="function">
    <text evidence="7">Reversible hydration of carbon dioxide.</text>
</comment>
<dbReference type="PROSITE" id="PS00162">
    <property type="entry name" value="ALPHA_CA_1"/>
    <property type="match status" value="1"/>
</dbReference>
<feature type="domain" description="Alpha-carbonic anhydrase" evidence="8">
    <location>
        <begin position="47"/>
        <end position="299"/>
    </location>
</feature>
<name>A0AAV7L620_PLEWA</name>
<dbReference type="SMART" id="SM01057">
    <property type="entry name" value="Carb_anhydrase"/>
    <property type="match status" value="1"/>
</dbReference>
<sequence length="323" mass="36643">MVLATCCRLTAPLLLPVLTAARRQGRDLRSREPLPAPAFCSLAGCSSKLGLHPIWQGPIRIPGGTRQSPIDIRVRDSVFDPHLQPLSITYDPSTCLQIWNNGYAFLVEFDDSTDKSVIRGGPLKNQFKLKQFHFHWGAIDDWGSEHTVDSKVFPAELHLVHWNCCKYASFEEAIMEDNGLAVIAVFLKIGKHHQELQKLIDALPLVKHKDTLTEFKNFDPSCLLPYCPDYWTYFGSLTTPPLSESVTWIIKKRPIQVSPNQLAGFRNLLFTSVGEEEKNMVDNFRPLQPLMNRTVHSNFKPMLDVARFKEKSEEHAHCPHAGF</sequence>
<evidence type="ECO:0000313" key="9">
    <source>
        <dbReference type="EMBL" id="KAJ1084058.1"/>
    </source>
</evidence>
<gene>
    <name evidence="9" type="ORF">NDU88_004212</name>
</gene>
<dbReference type="InterPro" id="IPR018338">
    <property type="entry name" value="Carbonic_anhydrase_a-class_CS"/>
</dbReference>
<feature type="signal peptide" evidence="7">
    <location>
        <begin position="1"/>
        <end position="21"/>
    </location>
</feature>
<dbReference type="PANTHER" id="PTHR18952:SF25">
    <property type="entry name" value="CARBONIC ANHYDRASE 5B, MITOCHONDRIAL-RELATED"/>
    <property type="match status" value="1"/>
</dbReference>
<keyword evidence="4 7" id="KW-0479">Metal-binding</keyword>
<evidence type="ECO:0000256" key="4">
    <source>
        <dbReference type="ARBA" id="ARBA00022723"/>
    </source>
</evidence>
<evidence type="ECO:0000259" key="8">
    <source>
        <dbReference type="PROSITE" id="PS51144"/>
    </source>
</evidence>
<evidence type="ECO:0000256" key="7">
    <source>
        <dbReference type="RuleBase" id="RU367011"/>
    </source>
</evidence>
<evidence type="ECO:0000256" key="5">
    <source>
        <dbReference type="ARBA" id="ARBA00022833"/>
    </source>
</evidence>
<feature type="chain" id="PRO_5043087321" description="Carbonic anhydrase" evidence="7">
    <location>
        <begin position="22"/>
        <end position="323"/>
    </location>
</feature>
<proteinExistence type="inferred from homology"/>
<dbReference type="AlphaFoldDB" id="A0AAV7L620"/>
<comment type="caution">
    <text evidence="9">The sequence shown here is derived from an EMBL/GenBank/DDBJ whole genome shotgun (WGS) entry which is preliminary data.</text>
</comment>
<evidence type="ECO:0000313" key="10">
    <source>
        <dbReference type="Proteomes" id="UP001066276"/>
    </source>
</evidence>
<dbReference type="PANTHER" id="PTHR18952">
    <property type="entry name" value="CARBONIC ANHYDRASE"/>
    <property type="match status" value="1"/>
</dbReference>
<dbReference type="InterPro" id="IPR036398">
    <property type="entry name" value="CA_dom_sf"/>
</dbReference>
<accession>A0AAV7L620</accession>
<dbReference type="SUPFAM" id="SSF51069">
    <property type="entry name" value="Carbonic anhydrase"/>
    <property type="match status" value="1"/>
</dbReference>
<keyword evidence="7" id="KW-0732">Signal</keyword>
<comment type="cofactor">
    <cofactor evidence="1 7">
        <name>Zn(2+)</name>
        <dbReference type="ChEBI" id="CHEBI:29105"/>
    </cofactor>
</comment>
<keyword evidence="10" id="KW-1185">Reference proteome</keyword>
<dbReference type="InterPro" id="IPR001148">
    <property type="entry name" value="CA_dom"/>
</dbReference>